<dbReference type="CDD" id="cd02976">
    <property type="entry name" value="NrdH"/>
    <property type="match status" value="1"/>
</dbReference>
<dbReference type="PANTHER" id="PTHR34386">
    <property type="entry name" value="GLUTAREDOXIN"/>
    <property type="match status" value="1"/>
</dbReference>
<dbReference type="InParanoid" id="D6TE78"/>
<dbReference type="GO" id="GO:0009055">
    <property type="term" value="F:electron transfer activity"/>
    <property type="evidence" value="ECO:0007669"/>
    <property type="project" value="TreeGrafter"/>
</dbReference>
<protein>
    <submittedName>
        <fullName evidence="2">Glutaredoxin-like protein</fullName>
    </submittedName>
</protein>
<dbReference type="Gene3D" id="3.40.30.10">
    <property type="entry name" value="Glutaredoxin"/>
    <property type="match status" value="1"/>
</dbReference>
<dbReference type="SUPFAM" id="SSF52833">
    <property type="entry name" value="Thioredoxin-like"/>
    <property type="match status" value="1"/>
</dbReference>
<evidence type="ECO:0000313" key="3">
    <source>
        <dbReference type="Proteomes" id="UP000004508"/>
    </source>
</evidence>
<name>D6TE78_KTERA</name>
<proteinExistence type="predicted"/>
<comment type="caution">
    <text evidence="2">The sequence shown here is derived from an EMBL/GenBank/DDBJ whole genome shotgun (WGS) entry which is preliminary data.</text>
</comment>
<feature type="domain" description="Glutaredoxin" evidence="1">
    <location>
        <begin position="40"/>
        <end position="95"/>
    </location>
</feature>
<dbReference type="Proteomes" id="UP000004508">
    <property type="component" value="Unassembled WGS sequence"/>
</dbReference>
<dbReference type="AlphaFoldDB" id="D6TE78"/>
<accession>D6TE78</accession>
<gene>
    <name evidence="2" type="ORF">Krac_9920</name>
</gene>
<dbReference type="InterPro" id="IPR002109">
    <property type="entry name" value="Glutaredoxin"/>
</dbReference>
<evidence type="ECO:0000313" key="2">
    <source>
        <dbReference type="EMBL" id="EFH88451.1"/>
    </source>
</evidence>
<dbReference type="InterPro" id="IPR051548">
    <property type="entry name" value="Grx-like_ET"/>
</dbReference>
<dbReference type="EMBL" id="ADVG01000001">
    <property type="protein sequence ID" value="EFH88451.1"/>
    <property type="molecule type" value="Genomic_DNA"/>
</dbReference>
<organism evidence="2 3">
    <name type="scientific">Ktedonobacter racemifer DSM 44963</name>
    <dbReference type="NCBI Taxonomy" id="485913"/>
    <lineage>
        <taxon>Bacteria</taxon>
        <taxon>Bacillati</taxon>
        <taxon>Chloroflexota</taxon>
        <taxon>Ktedonobacteria</taxon>
        <taxon>Ktedonobacterales</taxon>
        <taxon>Ktedonobacteraceae</taxon>
        <taxon>Ktedonobacter</taxon>
    </lineage>
</organism>
<dbReference type="Pfam" id="PF00462">
    <property type="entry name" value="Glutaredoxin"/>
    <property type="match status" value="1"/>
</dbReference>
<reference evidence="2 3" key="1">
    <citation type="journal article" date="2011" name="Stand. Genomic Sci.">
        <title>Non-contiguous finished genome sequence and contextual data of the filamentous soil bacterium Ktedonobacter racemifer type strain (SOSP1-21).</title>
        <authorList>
            <person name="Chang Y.J."/>
            <person name="Land M."/>
            <person name="Hauser L."/>
            <person name="Chertkov O."/>
            <person name="Del Rio T.G."/>
            <person name="Nolan M."/>
            <person name="Copeland A."/>
            <person name="Tice H."/>
            <person name="Cheng J.F."/>
            <person name="Lucas S."/>
            <person name="Han C."/>
            <person name="Goodwin L."/>
            <person name="Pitluck S."/>
            <person name="Ivanova N."/>
            <person name="Ovchinikova G."/>
            <person name="Pati A."/>
            <person name="Chen A."/>
            <person name="Palaniappan K."/>
            <person name="Mavromatis K."/>
            <person name="Liolios K."/>
            <person name="Brettin T."/>
            <person name="Fiebig A."/>
            <person name="Rohde M."/>
            <person name="Abt B."/>
            <person name="Goker M."/>
            <person name="Detter J.C."/>
            <person name="Woyke T."/>
            <person name="Bristow J."/>
            <person name="Eisen J.A."/>
            <person name="Markowitz V."/>
            <person name="Hugenholtz P."/>
            <person name="Kyrpides N.C."/>
            <person name="Klenk H.P."/>
            <person name="Lapidus A."/>
        </authorList>
    </citation>
    <scope>NUCLEOTIDE SEQUENCE [LARGE SCALE GENOMIC DNA]</scope>
    <source>
        <strain evidence="3">DSM 44963</strain>
    </source>
</reference>
<dbReference type="eggNOG" id="COG0695">
    <property type="taxonomic scope" value="Bacteria"/>
</dbReference>
<evidence type="ECO:0000259" key="1">
    <source>
        <dbReference type="Pfam" id="PF00462"/>
    </source>
</evidence>
<dbReference type="GO" id="GO:0045454">
    <property type="term" value="P:cell redox homeostasis"/>
    <property type="evidence" value="ECO:0007669"/>
    <property type="project" value="TreeGrafter"/>
</dbReference>
<keyword evidence="3" id="KW-1185">Reference proteome</keyword>
<dbReference type="PROSITE" id="PS51354">
    <property type="entry name" value="GLUTAREDOXIN_2"/>
    <property type="match status" value="1"/>
</dbReference>
<sequence>MGIDQCQGLFLEARPKTSSINYFLTKELSVSDTTTSNTTIKMYSTTWCGDCRMAKRWFDSHSIAYEDINIEEDEQAAEFVVKVNGGKRTVPTIIFPDGSILVEPSARELAAKFA</sequence>
<dbReference type="NCBIfam" id="TIGR02200">
    <property type="entry name" value="GlrX_actino"/>
    <property type="match status" value="1"/>
</dbReference>
<dbReference type="InterPro" id="IPR036249">
    <property type="entry name" value="Thioredoxin-like_sf"/>
</dbReference>
<dbReference type="InterPro" id="IPR011915">
    <property type="entry name" value="GlrX_actino"/>
</dbReference>
<dbReference type="STRING" id="485913.Krac_9920"/>
<dbReference type="PANTHER" id="PTHR34386:SF1">
    <property type="entry name" value="GLUTAREDOXIN-LIKE PROTEIN NRDH"/>
    <property type="match status" value="1"/>
</dbReference>